<evidence type="ECO:0000256" key="3">
    <source>
        <dbReference type="ARBA" id="ARBA00038471"/>
    </source>
</evidence>
<dbReference type="Pfam" id="PF04043">
    <property type="entry name" value="PMEI"/>
    <property type="match status" value="1"/>
</dbReference>
<feature type="signal peptide" evidence="4">
    <location>
        <begin position="1"/>
        <end position="36"/>
    </location>
</feature>
<evidence type="ECO:0000313" key="6">
    <source>
        <dbReference type="EMBL" id="GFZ04499.1"/>
    </source>
</evidence>
<dbReference type="Proteomes" id="UP000585474">
    <property type="component" value="Unassembled WGS sequence"/>
</dbReference>
<evidence type="ECO:0000256" key="2">
    <source>
        <dbReference type="ARBA" id="ARBA00023157"/>
    </source>
</evidence>
<organism evidence="6 7">
    <name type="scientific">Actinidia rufa</name>
    <dbReference type="NCBI Taxonomy" id="165716"/>
    <lineage>
        <taxon>Eukaryota</taxon>
        <taxon>Viridiplantae</taxon>
        <taxon>Streptophyta</taxon>
        <taxon>Embryophyta</taxon>
        <taxon>Tracheophyta</taxon>
        <taxon>Spermatophyta</taxon>
        <taxon>Magnoliopsida</taxon>
        <taxon>eudicotyledons</taxon>
        <taxon>Gunneridae</taxon>
        <taxon>Pentapetalae</taxon>
        <taxon>asterids</taxon>
        <taxon>Ericales</taxon>
        <taxon>Actinidiaceae</taxon>
        <taxon>Actinidia</taxon>
    </lineage>
</organism>
<gene>
    <name evidence="6" type="ORF">Acr_17g0000710</name>
</gene>
<feature type="domain" description="Pectinesterase inhibitor" evidence="5">
    <location>
        <begin position="34"/>
        <end position="180"/>
    </location>
</feature>
<evidence type="ECO:0000259" key="5">
    <source>
        <dbReference type="SMART" id="SM00856"/>
    </source>
</evidence>
<dbReference type="FunFam" id="1.20.140.40:FF:000008">
    <property type="entry name" value="Invertase/pectin methylesterase inhibitor family protein"/>
    <property type="match status" value="1"/>
</dbReference>
<protein>
    <recommendedName>
        <fullName evidence="5">Pectinesterase inhibitor domain-containing protein</fullName>
    </recommendedName>
</protein>
<dbReference type="InterPro" id="IPR052421">
    <property type="entry name" value="PCW_Enzyme_Inhibitor"/>
</dbReference>
<evidence type="ECO:0000256" key="4">
    <source>
        <dbReference type="SAM" id="SignalP"/>
    </source>
</evidence>
<sequence>MLRNSPLQGMSLSFTMTAMSLLFLLVFFTLNYHSQADLVADTCKKVDYPDLCLSTLRSNPRSKSVDHEELACIAFDAALAKSTNTLNQIMLLLKKTNEPILKKYLTTCASLYGDAVDGIPQAIRFVGSDNFQANLYGGVALDDAIDCEETFTTGELGKRKSPLTASNNVVKQLVTNALAIVNSLG</sequence>
<evidence type="ECO:0000313" key="7">
    <source>
        <dbReference type="Proteomes" id="UP000585474"/>
    </source>
</evidence>
<dbReference type="Gene3D" id="1.20.140.40">
    <property type="entry name" value="Invertase/pectin methylesterase inhibitor family protein"/>
    <property type="match status" value="1"/>
</dbReference>
<dbReference type="AlphaFoldDB" id="A0A7J0G0N1"/>
<keyword evidence="1 4" id="KW-0732">Signal</keyword>
<feature type="chain" id="PRO_5029883846" description="Pectinesterase inhibitor domain-containing protein" evidence="4">
    <location>
        <begin position="37"/>
        <end position="185"/>
    </location>
</feature>
<dbReference type="NCBIfam" id="TIGR01614">
    <property type="entry name" value="PME_inhib"/>
    <property type="match status" value="1"/>
</dbReference>
<dbReference type="GO" id="GO:0046910">
    <property type="term" value="F:pectinesterase inhibitor activity"/>
    <property type="evidence" value="ECO:0007669"/>
    <property type="project" value="UniProtKB-ARBA"/>
</dbReference>
<dbReference type="SMART" id="SM00856">
    <property type="entry name" value="PMEI"/>
    <property type="match status" value="1"/>
</dbReference>
<proteinExistence type="inferred from homology"/>
<dbReference type="EMBL" id="BJWL01000017">
    <property type="protein sequence ID" value="GFZ04499.1"/>
    <property type="molecule type" value="Genomic_DNA"/>
</dbReference>
<dbReference type="PANTHER" id="PTHR36710:SF18">
    <property type="entry name" value="PECTINESTERASE INHIBITOR 5-RELATED"/>
    <property type="match status" value="1"/>
</dbReference>
<dbReference type="CDD" id="cd14859">
    <property type="entry name" value="PMEI_like"/>
    <property type="match status" value="1"/>
</dbReference>
<dbReference type="InterPro" id="IPR035513">
    <property type="entry name" value="Invertase/methylesterase_inhib"/>
</dbReference>
<keyword evidence="2" id="KW-1015">Disulfide bond</keyword>
<reference evidence="6 7" key="1">
    <citation type="submission" date="2019-07" db="EMBL/GenBank/DDBJ databases">
        <title>De Novo Assembly of kiwifruit Actinidia rufa.</title>
        <authorList>
            <person name="Sugita-Konishi S."/>
            <person name="Sato K."/>
            <person name="Mori E."/>
            <person name="Abe Y."/>
            <person name="Kisaki G."/>
            <person name="Hamano K."/>
            <person name="Suezawa K."/>
            <person name="Otani M."/>
            <person name="Fukuda T."/>
            <person name="Manabe T."/>
            <person name="Gomi K."/>
            <person name="Tabuchi M."/>
            <person name="Akimitsu K."/>
            <person name="Kataoka I."/>
        </authorList>
    </citation>
    <scope>NUCLEOTIDE SEQUENCE [LARGE SCALE GENOMIC DNA]</scope>
    <source>
        <strain evidence="7">cv. Fuchu</strain>
    </source>
</reference>
<evidence type="ECO:0000256" key="1">
    <source>
        <dbReference type="ARBA" id="ARBA00022729"/>
    </source>
</evidence>
<dbReference type="InterPro" id="IPR006501">
    <property type="entry name" value="Pectinesterase_inhib_dom"/>
</dbReference>
<comment type="caution">
    <text evidence="6">The sequence shown here is derived from an EMBL/GenBank/DDBJ whole genome shotgun (WGS) entry which is preliminary data.</text>
</comment>
<comment type="similarity">
    <text evidence="3">Belongs to the PMEI family.</text>
</comment>
<dbReference type="SUPFAM" id="SSF101148">
    <property type="entry name" value="Plant invertase/pectin methylesterase inhibitor"/>
    <property type="match status" value="1"/>
</dbReference>
<name>A0A7J0G0N1_9ERIC</name>
<dbReference type="OrthoDB" id="764172at2759"/>
<dbReference type="PANTHER" id="PTHR36710">
    <property type="entry name" value="PECTINESTERASE INHIBITOR-LIKE"/>
    <property type="match status" value="1"/>
</dbReference>
<accession>A0A7J0G0N1</accession>
<keyword evidence="7" id="KW-1185">Reference proteome</keyword>